<dbReference type="Gene3D" id="3.30.390.80">
    <property type="entry name" value="DNA repair protein Rad52/59/22"/>
    <property type="match status" value="1"/>
</dbReference>
<keyword evidence="2" id="KW-1185">Reference proteome</keyword>
<evidence type="ECO:0000313" key="2">
    <source>
        <dbReference type="Proteomes" id="UP000037931"/>
    </source>
</evidence>
<dbReference type="EMBL" id="JSYZ01000034">
    <property type="protein sequence ID" value="KPA87326.1"/>
    <property type="molecule type" value="Genomic_DNA"/>
</dbReference>
<organism evidence="1 2">
    <name type="scientific">Pseudomonas asplenii</name>
    <dbReference type="NCBI Taxonomy" id="53407"/>
    <lineage>
        <taxon>Bacteria</taxon>
        <taxon>Pseudomonadati</taxon>
        <taxon>Pseudomonadota</taxon>
        <taxon>Gammaproteobacteria</taxon>
        <taxon>Pseudomonadales</taxon>
        <taxon>Pseudomonadaceae</taxon>
        <taxon>Pseudomonas</taxon>
    </lineage>
</organism>
<comment type="caution">
    <text evidence="1">The sequence shown here is derived from an EMBL/GenBank/DDBJ whole genome shotgun (WGS) entry which is preliminary data.</text>
</comment>
<dbReference type="RefSeq" id="WP_054064752.1">
    <property type="nucleotide sequence ID" value="NZ_JSYZ01000034.1"/>
</dbReference>
<dbReference type="OrthoDB" id="256590at2"/>
<dbReference type="Proteomes" id="UP000037931">
    <property type="component" value="Unassembled WGS sequence"/>
</dbReference>
<sequence length="247" mass="27916">MSTNMQIWDQVAKTDTRYTKAAEVNGQKITSLNGTAVVMKATEVFGPVGIGWGWRVVEERFDEGHEIFIGEGEKRSCIGREIGHTVKIVLWFMRGDQRGEIEQYGCTRYQYKTKYGMTTDGEAPKKSLTDAIKKALSMLGFNADVFLGMFDDNDYFQQRQEETAIEVAEDQAAAEELHKQERLEWLKSSLETMAGAVTLHELKTLNTRFVKSANARNETGFLRRIASAFEERKAHLESAQQSIEVAA</sequence>
<dbReference type="GO" id="GO:0006310">
    <property type="term" value="P:DNA recombination"/>
    <property type="evidence" value="ECO:0007669"/>
    <property type="project" value="UniProtKB-ARBA"/>
</dbReference>
<protein>
    <submittedName>
        <fullName evidence="1">Rad52/22 family double-strand break repair protein</fullName>
    </submittedName>
</protein>
<dbReference type="PATRIC" id="fig|50340.43.peg.4469"/>
<gene>
    <name evidence="1" type="ORF">PF66_06236</name>
</gene>
<accession>A0A0N0VI43</accession>
<proteinExistence type="predicted"/>
<name>A0A0N0VI43_9PSED</name>
<evidence type="ECO:0000313" key="1">
    <source>
        <dbReference type="EMBL" id="KPA87326.1"/>
    </source>
</evidence>
<reference evidence="1 2" key="1">
    <citation type="journal article" date="2015" name="PLoS ONE">
        <title>Rice-Infecting Pseudomonas Genomes Are Highly Accessorized and Harbor Multiple Putative Virulence Mechanisms to Cause Sheath Brown Rot.</title>
        <authorList>
            <person name="Quibod I.L."/>
            <person name="Grande G."/>
            <person name="Oreiro E.G."/>
            <person name="Borja F.N."/>
            <person name="Dossa G.S."/>
            <person name="Mauleon R."/>
            <person name="Cruz C.V."/>
            <person name="Oliva R."/>
        </authorList>
    </citation>
    <scope>NUCLEOTIDE SEQUENCE [LARGE SCALE GENOMIC DNA]</scope>
    <source>
        <strain evidence="1 2">IRRI 6609</strain>
    </source>
</reference>
<dbReference type="InterPro" id="IPR042525">
    <property type="entry name" value="Rad52_Rad59_Rad22_sf"/>
</dbReference>
<dbReference type="AlphaFoldDB" id="A0A0N0VI43"/>
<dbReference type="GO" id="GO:0006302">
    <property type="term" value="P:double-strand break repair"/>
    <property type="evidence" value="ECO:0007669"/>
    <property type="project" value="UniProtKB-ARBA"/>
</dbReference>
<dbReference type="STRING" id="50340.PF66_06236"/>